<evidence type="ECO:0000313" key="3">
    <source>
        <dbReference type="Proteomes" id="UP000180166"/>
    </source>
</evidence>
<dbReference type="AlphaFoldDB" id="A0ABC8ARL5"/>
<reference evidence="2 3" key="1">
    <citation type="submission" date="2016-10" db="EMBL/GenBank/DDBJ databases">
        <title>Genome sequence of Nocardia seriolae strain EM150506, isolated from Anguila japonica.</title>
        <authorList>
            <person name="Han H.-J."/>
        </authorList>
    </citation>
    <scope>NUCLEOTIDE SEQUENCE [LARGE SCALE GENOMIC DNA]</scope>
    <source>
        <strain evidence="2 3">EM150506</strain>
    </source>
</reference>
<protein>
    <recommendedName>
        <fullName evidence="1">Transposase IS30-like HTH domain-containing protein</fullName>
    </recommendedName>
</protein>
<feature type="domain" description="Transposase IS30-like HTH" evidence="1">
    <location>
        <begin position="273"/>
        <end position="314"/>
    </location>
</feature>
<organism evidence="2 3">
    <name type="scientific">Nocardia seriolae</name>
    <dbReference type="NCBI Taxonomy" id="37332"/>
    <lineage>
        <taxon>Bacteria</taxon>
        <taxon>Bacillati</taxon>
        <taxon>Actinomycetota</taxon>
        <taxon>Actinomycetes</taxon>
        <taxon>Mycobacteriales</taxon>
        <taxon>Nocardiaceae</taxon>
        <taxon>Nocardia</taxon>
    </lineage>
</organism>
<dbReference type="Proteomes" id="UP000180166">
    <property type="component" value="Chromosome"/>
</dbReference>
<evidence type="ECO:0000313" key="2">
    <source>
        <dbReference type="EMBL" id="APA96751.1"/>
    </source>
</evidence>
<dbReference type="EMBL" id="CP017839">
    <property type="protein sequence ID" value="APA96751.1"/>
    <property type="molecule type" value="Genomic_DNA"/>
</dbReference>
<dbReference type="KEGG" id="nsr:NS506_02690"/>
<dbReference type="GeneID" id="93373370"/>
<sequence>MTLTAGLAVQWNQPTEPAAPGASATWTTAPDRPAHQVLFKDVLGKPLPEAERLLGISTGKITLTLSGPPVVVAVPDDNPIDTLPPEQLTVTTLCTSREKAPAQTLPATLDGIADHIADIITNGTRTQAKALIETLVAHVAITGPDRLVPTFRIPQPGNDIGAGTASAIPAPMESVRAMTRLVDLMRAYSNQGTLTSTLKRIREQASDRRKLEAVQNLPQPRALSRRVTAAQRAAIVIAYEAGSSANRLASEYGLGKGSILKILRTSGAAIRQQRRLTDQEIDHALACYRDGQSLARIASRLNVAHTTVMTALERRGVPRRDGHGRPR</sequence>
<accession>A0ABC8ARL5</accession>
<evidence type="ECO:0000259" key="1">
    <source>
        <dbReference type="Pfam" id="PF13936"/>
    </source>
</evidence>
<dbReference type="RefSeq" id="WP_052087037.1">
    <property type="nucleotide sequence ID" value="NZ_AP017900.1"/>
</dbReference>
<dbReference type="Pfam" id="PF13936">
    <property type="entry name" value="HTH_38"/>
    <property type="match status" value="1"/>
</dbReference>
<gene>
    <name evidence="2" type="ORF">NS506_02690</name>
</gene>
<dbReference type="InterPro" id="IPR025246">
    <property type="entry name" value="IS30-like_HTH"/>
</dbReference>
<name>A0ABC8ARL5_9NOCA</name>
<proteinExistence type="predicted"/>
<dbReference type="Gene3D" id="1.10.10.60">
    <property type="entry name" value="Homeodomain-like"/>
    <property type="match status" value="1"/>
</dbReference>